<keyword evidence="1" id="KW-0808">Transferase</keyword>
<proteinExistence type="predicted"/>
<name>A0A7D4UJS3_9SPHI</name>
<dbReference type="InterPro" id="IPR029063">
    <property type="entry name" value="SAM-dependent_MTases_sf"/>
</dbReference>
<protein>
    <submittedName>
        <fullName evidence="1">Class I SAM-dependent methyltransferase</fullName>
    </submittedName>
</protein>
<dbReference type="EMBL" id="CP054139">
    <property type="protein sequence ID" value="QKJ29542.1"/>
    <property type="molecule type" value="Genomic_DNA"/>
</dbReference>
<dbReference type="RefSeq" id="WP_173414234.1">
    <property type="nucleotide sequence ID" value="NZ_CP054139.1"/>
</dbReference>
<dbReference type="Pfam" id="PF13489">
    <property type="entry name" value="Methyltransf_23"/>
    <property type="match status" value="1"/>
</dbReference>
<dbReference type="CDD" id="cd02440">
    <property type="entry name" value="AdoMet_MTases"/>
    <property type="match status" value="1"/>
</dbReference>
<keyword evidence="1" id="KW-0489">Methyltransferase</keyword>
<dbReference type="GO" id="GO:0008168">
    <property type="term" value="F:methyltransferase activity"/>
    <property type="evidence" value="ECO:0007669"/>
    <property type="project" value="UniProtKB-KW"/>
</dbReference>
<evidence type="ECO:0000313" key="2">
    <source>
        <dbReference type="Proteomes" id="UP000505355"/>
    </source>
</evidence>
<dbReference type="Gene3D" id="3.40.50.150">
    <property type="entry name" value="Vaccinia Virus protein VP39"/>
    <property type="match status" value="1"/>
</dbReference>
<dbReference type="GO" id="GO:0032259">
    <property type="term" value="P:methylation"/>
    <property type="evidence" value="ECO:0007669"/>
    <property type="project" value="UniProtKB-KW"/>
</dbReference>
<dbReference type="SUPFAM" id="SSF53335">
    <property type="entry name" value="S-adenosyl-L-methionine-dependent methyltransferases"/>
    <property type="match status" value="1"/>
</dbReference>
<keyword evidence="2" id="KW-1185">Reference proteome</keyword>
<dbReference type="Proteomes" id="UP000505355">
    <property type="component" value="Chromosome"/>
</dbReference>
<evidence type="ECO:0000313" key="1">
    <source>
        <dbReference type="EMBL" id="QKJ29542.1"/>
    </source>
</evidence>
<dbReference type="KEGG" id="mmab:HQ865_07175"/>
<organism evidence="1 2">
    <name type="scientific">Mucilaginibacter mali</name>
    <dbReference type="NCBI Taxonomy" id="2740462"/>
    <lineage>
        <taxon>Bacteria</taxon>
        <taxon>Pseudomonadati</taxon>
        <taxon>Bacteroidota</taxon>
        <taxon>Sphingobacteriia</taxon>
        <taxon>Sphingobacteriales</taxon>
        <taxon>Sphingobacteriaceae</taxon>
        <taxon>Mucilaginibacter</taxon>
    </lineage>
</organism>
<gene>
    <name evidence="1" type="ORF">HQ865_07175</name>
</gene>
<accession>A0A7D4UJS3</accession>
<sequence>MSLNLCPACNGALKPKYKLKFDIFKCRECGLYISDASFDHSFVSDMDNDMRAVGLEKLRITNFKFIADKIKQVFGTGIKNVKGLEIGCGNGWWLKTCREEGINCSGIEPERAFSPIYEANEYDVAYGFYPATKSDTQYDFIIMNDVFEHIPDVDSLTASLNADLKDGGYLIINIPMSDGFFSVTARLLNKLGVKSILNRMWQFDFHSPHYTYFNAANLNLLVSKHGFVKVNDFRLNTLDLGSTKERIVTDKKFNKLSADIMAGVLTLAMPVINAAKPDAKVFFFKKVATNNNAAGNRE</sequence>
<dbReference type="AlphaFoldDB" id="A0A7D4UJS3"/>
<dbReference type="PANTHER" id="PTHR43861">
    <property type="entry name" value="TRANS-ACONITATE 2-METHYLTRANSFERASE-RELATED"/>
    <property type="match status" value="1"/>
</dbReference>
<reference evidence="1 2" key="1">
    <citation type="submission" date="2020-05" db="EMBL/GenBank/DDBJ databases">
        <title>Mucilaginibacter mali sp. nov.</title>
        <authorList>
            <person name="Kim H.S."/>
            <person name="Lee K.C."/>
            <person name="Suh M.K."/>
            <person name="Kim J.-S."/>
            <person name="Han K.-I."/>
            <person name="Eom M.K."/>
            <person name="Shin Y.K."/>
            <person name="Lee J.-S."/>
        </authorList>
    </citation>
    <scope>NUCLEOTIDE SEQUENCE [LARGE SCALE GENOMIC DNA]</scope>
    <source>
        <strain evidence="1 2">G2-14</strain>
    </source>
</reference>